<dbReference type="InterPro" id="IPR011990">
    <property type="entry name" value="TPR-like_helical_dom_sf"/>
</dbReference>
<dbReference type="AlphaFoldDB" id="A0A1D1Y6F0"/>
<evidence type="ECO:0000256" key="1">
    <source>
        <dbReference type="ARBA" id="ARBA00022737"/>
    </source>
</evidence>
<dbReference type="GO" id="GO:0009658">
    <property type="term" value="P:chloroplast organization"/>
    <property type="evidence" value="ECO:0007669"/>
    <property type="project" value="InterPro"/>
</dbReference>
<organism evidence="2">
    <name type="scientific">Anthurium amnicola</name>
    <dbReference type="NCBI Taxonomy" id="1678845"/>
    <lineage>
        <taxon>Eukaryota</taxon>
        <taxon>Viridiplantae</taxon>
        <taxon>Streptophyta</taxon>
        <taxon>Embryophyta</taxon>
        <taxon>Tracheophyta</taxon>
        <taxon>Spermatophyta</taxon>
        <taxon>Magnoliopsida</taxon>
        <taxon>Liliopsida</taxon>
        <taxon>Araceae</taxon>
        <taxon>Pothoideae</taxon>
        <taxon>Potheae</taxon>
        <taxon>Anthurium</taxon>
    </lineage>
</organism>
<accession>A0A1D1Y6F0</accession>
<dbReference type="EMBL" id="GDJX01017714">
    <property type="protein sequence ID" value="JAT50222.1"/>
    <property type="molecule type" value="Transcribed_RNA"/>
</dbReference>
<dbReference type="InterPro" id="IPR002885">
    <property type="entry name" value="PPR_rpt"/>
</dbReference>
<sequence>MITVLARNGLLKQIELVCSFLKMESWGPDTEGFNSLLRTLLHLGFIHTTMDCFRLMKLWESDPDESTFRILINGLESKGEMYISVTVREEAQKLFGTSLHFLEEDEEMVCP</sequence>
<dbReference type="PANTHER" id="PTHR47594:SF4">
    <property type="entry name" value="OS04G0475500 PROTEIN"/>
    <property type="match status" value="1"/>
</dbReference>
<dbReference type="GO" id="GO:0003723">
    <property type="term" value="F:RNA binding"/>
    <property type="evidence" value="ECO:0007669"/>
    <property type="project" value="InterPro"/>
</dbReference>
<evidence type="ECO:0000313" key="2">
    <source>
        <dbReference type="EMBL" id="JAT50222.1"/>
    </source>
</evidence>
<reference evidence="2" key="1">
    <citation type="submission" date="2015-07" db="EMBL/GenBank/DDBJ databases">
        <title>Transcriptome Assembly of Anthurium amnicola.</title>
        <authorList>
            <person name="Suzuki J."/>
        </authorList>
    </citation>
    <scope>NUCLEOTIDE SEQUENCE</scope>
</reference>
<dbReference type="PANTHER" id="PTHR47594">
    <property type="entry name" value="PPR CONTAINING PLANT-LIKE PROTEIN"/>
    <property type="match status" value="1"/>
</dbReference>
<gene>
    <name evidence="2" type="primary">At2g35130_2</name>
    <name evidence="2" type="ORF">g.94462</name>
</gene>
<name>A0A1D1Y6F0_9ARAE</name>
<protein>
    <submittedName>
        <fullName evidence="2">Pentatricopeptide repeat-containing protein At2g35130</fullName>
    </submittedName>
</protein>
<keyword evidence="1" id="KW-0677">Repeat</keyword>
<dbReference type="GO" id="GO:0000373">
    <property type="term" value="P:Group II intron splicing"/>
    <property type="evidence" value="ECO:0007669"/>
    <property type="project" value="InterPro"/>
</dbReference>
<proteinExistence type="predicted"/>
<dbReference type="Gene3D" id="1.25.40.10">
    <property type="entry name" value="Tetratricopeptide repeat domain"/>
    <property type="match status" value="1"/>
</dbReference>
<dbReference type="Pfam" id="PF13041">
    <property type="entry name" value="PPR_2"/>
    <property type="match status" value="1"/>
</dbReference>
<dbReference type="InterPro" id="IPR044190">
    <property type="entry name" value="THA8-like"/>
</dbReference>